<gene>
    <name evidence="1" type="ORF">WA026_017622</name>
</gene>
<evidence type="ECO:0000313" key="1">
    <source>
        <dbReference type="EMBL" id="KAK9886703.1"/>
    </source>
</evidence>
<proteinExistence type="predicted"/>
<keyword evidence="2" id="KW-1185">Reference proteome</keyword>
<sequence length="86" mass="10635">MKMINIIKRSLYMYKCLCCDYNKTSGQLDRRRKALEEEYFHKLNRNLLRKLRQIKHERVEKVVEREIKKKNKNKDRILKPDKSPKN</sequence>
<comment type="caution">
    <text evidence="1">The sequence shown here is derived from an EMBL/GenBank/DDBJ whole genome shotgun (WGS) entry which is preliminary data.</text>
</comment>
<dbReference type="AlphaFoldDB" id="A0AAW1UV33"/>
<evidence type="ECO:0000313" key="2">
    <source>
        <dbReference type="Proteomes" id="UP001431783"/>
    </source>
</evidence>
<dbReference type="EMBL" id="JARQZJ010000101">
    <property type="protein sequence ID" value="KAK9886703.1"/>
    <property type="molecule type" value="Genomic_DNA"/>
</dbReference>
<protein>
    <submittedName>
        <fullName evidence="1">Uncharacterized protein</fullName>
    </submittedName>
</protein>
<name>A0AAW1UV33_9CUCU</name>
<reference evidence="1 2" key="1">
    <citation type="submission" date="2023-03" db="EMBL/GenBank/DDBJ databases">
        <title>Genome insight into feeding habits of ladybird beetles.</title>
        <authorList>
            <person name="Li H.-S."/>
            <person name="Huang Y.-H."/>
            <person name="Pang H."/>
        </authorList>
    </citation>
    <scope>NUCLEOTIDE SEQUENCE [LARGE SCALE GENOMIC DNA]</scope>
    <source>
        <strain evidence="1">SYSU_2023b</strain>
        <tissue evidence="1">Whole body</tissue>
    </source>
</reference>
<accession>A0AAW1UV33</accession>
<organism evidence="1 2">
    <name type="scientific">Henosepilachna vigintioctopunctata</name>
    <dbReference type="NCBI Taxonomy" id="420089"/>
    <lineage>
        <taxon>Eukaryota</taxon>
        <taxon>Metazoa</taxon>
        <taxon>Ecdysozoa</taxon>
        <taxon>Arthropoda</taxon>
        <taxon>Hexapoda</taxon>
        <taxon>Insecta</taxon>
        <taxon>Pterygota</taxon>
        <taxon>Neoptera</taxon>
        <taxon>Endopterygota</taxon>
        <taxon>Coleoptera</taxon>
        <taxon>Polyphaga</taxon>
        <taxon>Cucujiformia</taxon>
        <taxon>Coccinelloidea</taxon>
        <taxon>Coccinellidae</taxon>
        <taxon>Epilachninae</taxon>
        <taxon>Epilachnini</taxon>
        <taxon>Henosepilachna</taxon>
    </lineage>
</organism>
<dbReference type="Proteomes" id="UP001431783">
    <property type="component" value="Unassembled WGS sequence"/>
</dbReference>